<dbReference type="EMBL" id="GL871238">
    <property type="protein sequence ID" value="EGC31677.1"/>
    <property type="molecule type" value="Genomic_DNA"/>
</dbReference>
<dbReference type="InterPro" id="IPR003615">
    <property type="entry name" value="HNH_nuc"/>
</dbReference>
<dbReference type="VEuPathDB" id="AmoebaDB:DICPUDRAFT_39591"/>
<sequence>MSNNNNLIIRYNKSGYRQYQANDGGWEYTHRTVAEKKIGRPIEPNEHVHHINKNKVDNRPSNLVVIKDNIHREVHRSDYNEKNTCFNCGRTSHWAQDCYASYDINGNRL</sequence>
<dbReference type="KEGG" id="dpp:DICPUDRAFT_39591"/>
<keyword evidence="1" id="KW-0862">Zinc</keyword>
<dbReference type="Pfam" id="PF13392">
    <property type="entry name" value="HNH_3"/>
    <property type="match status" value="1"/>
</dbReference>
<dbReference type="Pfam" id="PF14787">
    <property type="entry name" value="zf-CCHC_5"/>
    <property type="match status" value="1"/>
</dbReference>
<dbReference type="InterPro" id="IPR036875">
    <property type="entry name" value="Znf_CCHC_sf"/>
</dbReference>
<dbReference type="SMART" id="SM00343">
    <property type="entry name" value="ZnF_C2HC"/>
    <property type="match status" value="1"/>
</dbReference>
<dbReference type="GeneID" id="10505550"/>
<keyword evidence="1" id="KW-0479">Metal-binding</keyword>
<dbReference type="OrthoDB" id="21880at2759"/>
<dbReference type="InterPro" id="IPR001878">
    <property type="entry name" value="Znf_CCHC"/>
</dbReference>
<dbReference type="Gene3D" id="3.90.75.20">
    <property type="match status" value="1"/>
</dbReference>
<dbReference type="AlphaFoldDB" id="F0ZWL4"/>
<dbReference type="eggNOG" id="ENOG502T28H">
    <property type="taxonomic scope" value="Eukaryota"/>
</dbReference>
<name>F0ZWL4_DICPU</name>
<dbReference type="RefSeq" id="XP_003291808.1">
    <property type="nucleotide sequence ID" value="XM_003291760.1"/>
</dbReference>
<dbReference type="SUPFAM" id="SSF54060">
    <property type="entry name" value="His-Me finger endonucleases"/>
    <property type="match status" value="1"/>
</dbReference>
<dbReference type="GO" id="GO:0003676">
    <property type="term" value="F:nucleic acid binding"/>
    <property type="evidence" value="ECO:0007669"/>
    <property type="project" value="InterPro"/>
</dbReference>
<accession>F0ZWL4</accession>
<evidence type="ECO:0000256" key="1">
    <source>
        <dbReference type="PROSITE-ProRule" id="PRU00047"/>
    </source>
</evidence>
<dbReference type="Gene3D" id="4.10.60.10">
    <property type="entry name" value="Zinc finger, CCHC-type"/>
    <property type="match status" value="1"/>
</dbReference>
<feature type="domain" description="CCHC-type" evidence="2">
    <location>
        <begin position="85"/>
        <end position="98"/>
    </location>
</feature>
<dbReference type="GO" id="GO:0008270">
    <property type="term" value="F:zinc ion binding"/>
    <property type="evidence" value="ECO:0007669"/>
    <property type="project" value="UniProtKB-KW"/>
</dbReference>
<evidence type="ECO:0000259" key="2">
    <source>
        <dbReference type="PROSITE" id="PS50158"/>
    </source>
</evidence>
<evidence type="ECO:0000313" key="4">
    <source>
        <dbReference type="Proteomes" id="UP000001064"/>
    </source>
</evidence>
<reference evidence="4" key="1">
    <citation type="journal article" date="2011" name="Genome Biol.">
        <title>Comparative genomics of the social amoebae Dictyostelium discoideum and Dictyostelium purpureum.</title>
        <authorList>
            <consortium name="US DOE Joint Genome Institute (JGI-PGF)"/>
            <person name="Sucgang R."/>
            <person name="Kuo A."/>
            <person name="Tian X."/>
            <person name="Salerno W."/>
            <person name="Parikh A."/>
            <person name="Feasley C.L."/>
            <person name="Dalin E."/>
            <person name="Tu H."/>
            <person name="Huang E."/>
            <person name="Barry K."/>
            <person name="Lindquist E."/>
            <person name="Shapiro H."/>
            <person name="Bruce D."/>
            <person name="Schmutz J."/>
            <person name="Salamov A."/>
            <person name="Fey P."/>
            <person name="Gaudet P."/>
            <person name="Anjard C."/>
            <person name="Babu M.M."/>
            <person name="Basu S."/>
            <person name="Bushmanova Y."/>
            <person name="van der Wel H."/>
            <person name="Katoh-Kurasawa M."/>
            <person name="Dinh C."/>
            <person name="Coutinho P.M."/>
            <person name="Saito T."/>
            <person name="Elias M."/>
            <person name="Schaap P."/>
            <person name="Kay R.R."/>
            <person name="Henrissat B."/>
            <person name="Eichinger L."/>
            <person name="Rivero F."/>
            <person name="Putnam N.H."/>
            <person name="West C.M."/>
            <person name="Loomis W.F."/>
            <person name="Chisholm R.L."/>
            <person name="Shaulsky G."/>
            <person name="Strassmann J.E."/>
            <person name="Queller D.C."/>
            <person name="Kuspa A."/>
            <person name="Grigoriev I.V."/>
        </authorList>
    </citation>
    <scope>NUCLEOTIDE SEQUENCE [LARGE SCALE GENOMIC DNA]</scope>
    <source>
        <strain evidence="4">QSDP1</strain>
    </source>
</reference>
<dbReference type="SUPFAM" id="SSF57756">
    <property type="entry name" value="Retrovirus zinc finger-like domains"/>
    <property type="match status" value="1"/>
</dbReference>
<evidence type="ECO:0000313" key="3">
    <source>
        <dbReference type="EMBL" id="EGC31677.1"/>
    </source>
</evidence>
<protein>
    <recommendedName>
        <fullName evidence="2">CCHC-type domain-containing protein</fullName>
    </recommendedName>
</protein>
<organism evidence="3 4">
    <name type="scientific">Dictyostelium purpureum</name>
    <name type="common">Slime mold</name>
    <dbReference type="NCBI Taxonomy" id="5786"/>
    <lineage>
        <taxon>Eukaryota</taxon>
        <taxon>Amoebozoa</taxon>
        <taxon>Evosea</taxon>
        <taxon>Eumycetozoa</taxon>
        <taxon>Dictyostelia</taxon>
        <taxon>Dictyosteliales</taxon>
        <taxon>Dictyosteliaceae</taxon>
        <taxon>Dictyostelium</taxon>
    </lineage>
</organism>
<gene>
    <name evidence="3" type="ORF">DICPUDRAFT_39591</name>
</gene>
<keyword evidence="4" id="KW-1185">Reference proteome</keyword>
<keyword evidence="1" id="KW-0863">Zinc-finger</keyword>
<dbReference type="PROSITE" id="PS50158">
    <property type="entry name" value="ZF_CCHC"/>
    <property type="match status" value="1"/>
</dbReference>
<dbReference type="Proteomes" id="UP000001064">
    <property type="component" value="Unassembled WGS sequence"/>
</dbReference>
<dbReference type="InterPro" id="IPR044925">
    <property type="entry name" value="His-Me_finger_sf"/>
</dbReference>
<dbReference type="InParanoid" id="F0ZWL4"/>
<proteinExistence type="predicted"/>